<evidence type="ECO:0000313" key="6">
    <source>
        <dbReference type="EMBL" id="AJG99327.1"/>
    </source>
</evidence>
<accession>A0A0B5QMU4</accession>
<evidence type="ECO:0000256" key="3">
    <source>
        <dbReference type="ARBA" id="ARBA00024867"/>
    </source>
</evidence>
<comment type="function">
    <text evidence="3">May play the central regulatory role in sporulation. It may be an element of the effector pathway responsible for the activation of sporulation genes in response to nutritional stress. Spo0A may act in concert with spo0H (a sigma factor) to control the expression of some genes that are critical to the sporulation process.</text>
</comment>
<keyword evidence="2 4" id="KW-0597">Phosphoprotein</keyword>
<protein>
    <recommendedName>
        <fullName evidence="1">Stage 0 sporulation protein A homolog</fullName>
    </recommendedName>
</protein>
<evidence type="ECO:0000256" key="2">
    <source>
        <dbReference type="ARBA" id="ARBA00022553"/>
    </source>
</evidence>
<dbReference type="PROSITE" id="PS50110">
    <property type="entry name" value="RESPONSE_REGULATORY"/>
    <property type="match status" value="1"/>
</dbReference>
<dbReference type="InterPro" id="IPR050595">
    <property type="entry name" value="Bact_response_regulator"/>
</dbReference>
<evidence type="ECO:0000313" key="7">
    <source>
        <dbReference type="Proteomes" id="UP000031866"/>
    </source>
</evidence>
<dbReference type="SMART" id="SM00448">
    <property type="entry name" value="REC"/>
    <property type="match status" value="1"/>
</dbReference>
<dbReference type="STRING" id="1520.LF65_02754"/>
<keyword evidence="6" id="KW-0808">Transferase</keyword>
<dbReference type="KEGG" id="cbei:LF65_02754"/>
<keyword evidence="6" id="KW-0418">Kinase</keyword>
<dbReference type="PANTHER" id="PTHR44591">
    <property type="entry name" value="STRESS RESPONSE REGULATOR PROTEIN 1"/>
    <property type="match status" value="1"/>
</dbReference>
<evidence type="ECO:0000259" key="5">
    <source>
        <dbReference type="PROSITE" id="PS50110"/>
    </source>
</evidence>
<name>A0A0B5QMU4_CLOBE</name>
<dbReference type="GO" id="GO:0000160">
    <property type="term" value="P:phosphorelay signal transduction system"/>
    <property type="evidence" value="ECO:0007669"/>
    <property type="project" value="InterPro"/>
</dbReference>
<dbReference type="RefSeq" id="WP_041896711.1">
    <property type="nucleotide sequence ID" value="NZ_CP010086.2"/>
</dbReference>
<dbReference type="InterPro" id="IPR011006">
    <property type="entry name" value="CheY-like_superfamily"/>
</dbReference>
<dbReference type="PANTHER" id="PTHR44591:SF19">
    <property type="entry name" value="TWO-COMPONENT RESPONSE REGULATOR-RELATED"/>
    <property type="match status" value="1"/>
</dbReference>
<evidence type="ECO:0000256" key="4">
    <source>
        <dbReference type="PROSITE-ProRule" id="PRU00169"/>
    </source>
</evidence>
<dbReference type="AlphaFoldDB" id="A0A0B5QMU4"/>
<feature type="domain" description="Response regulatory" evidence="5">
    <location>
        <begin position="5"/>
        <end position="120"/>
    </location>
</feature>
<proteinExistence type="predicted"/>
<organism evidence="6 7">
    <name type="scientific">Clostridium beijerinckii</name>
    <name type="common">Clostridium MP</name>
    <dbReference type="NCBI Taxonomy" id="1520"/>
    <lineage>
        <taxon>Bacteria</taxon>
        <taxon>Bacillati</taxon>
        <taxon>Bacillota</taxon>
        <taxon>Clostridia</taxon>
        <taxon>Eubacteriales</taxon>
        <taxon>Clostridiaceae</taxon>
        <taxon>Clostridium</taxon>
    </lineage>
</organism>
<dbReference type="EMBL" id="CP010086">
    <property type="protein sequence ID" value="AJG99327.1"/>
    <property type="molecule type" value="Genomic_DNA"/>
</dbReference>
<evidence type="ECO:0000256" key="1">
    <source>
        <dbReference type="ARBA" id="ARBA00018672"/>
    </source>
</evidence>
<dbReference type="Proteomes" id="UP000031866">
    <property type="component" value="Chromosome"/>
</dbReference>
<sequence>MDRFNVLFVDDETNILSSINRITIQEDFKSLFAGSGEKALEQFQENEIAVIVTDMRMPKMNGLELLEKVKEISPNTVRIVLSGYAQISQVIATVNKVGVFKYITKPWNNEEEFLPAIHEALEYYKLVKENEIFKVQIEEKNKLYKKILDSNNNLVKNSQKDINYIKVVSKIIFDLKNSMYDGSNNECSTQKHISELIDKVYFQYLETVPSISETFNLISLQPRFDELKSRKLPIIYDNNNTAQINYLGNKRVFELIFNNVLEVITWDSKEEELLLNFMHNTTLNINFFIRNKNNFVKTISKPEAKLILNFLDGLSRIFGGKITIVPDKFLININTGLKIAD</sequence>
<dbReference type="Pfam" id="PF00072">
    <property type="entry name" value="Response_reg"/>
    <property type="match status" value="1"/>
</dbReference>
<dbReference type="GO" id="GO:0016301">
    <property type="term" value="F:kinase activity"/>
    <property type="evidence" value="ECO:0007669"/>
    <property type="project" value="UniProtKB-KW"/>
</dbReference>
<dbReference type="InterPro" id="IPR001789">
    <property type="entry name" value="Sig_transdc_resp-reg_receiver"/>
</dbReference>
<dbReference type="OrthoDB" id="9802066at2"/>
<reference evidence="7" key="1">
    <citation type="submission" date="2014-12" db="EMBL/GenBank/DDBJ databases">
        <title>Genome sequence of Clostridium beijerinckii strain 59B.</title>
        <authorList>
            <person name="Little G.T."/>
            <person name="Minton N.P."/>
        </authorList>
    </citation>
    <scope>NUCLEOTIDE SEQUENCE [LARGE SCALE GENOMIC DNA]</scope>
    <source>
        <strain evidence="7">59B</strain>
    </source>
</reference>
<dbReference type="Gene3D" id="3.40.50.2300">
    <property type="match status" value="1"/>
</dbReference>
<gene>
    <name evidence="6" type="ORF">LF65_02754</name>
</gene>
<dbReference type="SUPFAM" id="SSF52172">
    <property type="entry name" value="CheY-like"/>
    <property type="match status" value="1"/>
</dbReference>
<dbReference type="CDD" id="cd17569">
    <property type="entry name" value="REC_HupR-like"/>
    <property type="match status" value="1"/>
</dbReference>
<feature type="modified residue" description="4-aspartylphosphate" evidence="4">
    <location>
        <position position="54"/>
    </location>
</feature>